<keyword evidence="1" id="KW-0812">Transmembrane</keyword>
<dbReference type="EMBL" id="CP006585">
    <property type="protein sequence ID" value="AGW12321.1"/>
    <property type="molecule type" value="Genomic_DNA"/>
</dbReference>
<organism evidence="2 3">
    <name type="scientific">Megalodesulfovibrio gigas (strain ATCC 19364 / DSM 1382 / NCIMB 9332 / VKM B-1759)</name>
    <name type="common">Desulfovibrio gigas</name>
    <dbReference type="NCBI Taxonomy" id="1121448"/>
    <lineage>
        <taxon>Bacteria</taxon>
        <taxon>Pseudomonadati</taxon>
        <taxon>Thermodesulfobacteriota</taxon>
        <taxon>Desulfovibrionia</taxon>
        <taxon>Desulfovibrionales</taxon>
        <taxon>Desulfovibrionaceae</taxon>
        <taxon>Megalodesulfovibrio</taxon>
    </lineage>
</organism>
<dbReference type="RefSeq" id="WP_021758945.1">
    <property type="nucleotide sequence ID" value="NC_022444.1"/>
</dbReference>
<evidence type="ECO:0000313" key="3">
    <source>
        <dbReference type="Proteomes" id="UP000016587"/>
    </source>
</evidence>
<evidence type="ECO:0000256" key="1">
    <source>
        <dbReference type="SAM" id="Phobius"/>
    </source>
</evidence>
<protein>
    <submittedName>
        <fullName evidence="2">Uncharacterized protein</fullName>
    </submittedName>
</protein>
<reference evidence="3" key="2">
    <citation type="submission" date="2013-07" db="EMBL/GenBank/DDBJ databases">
        <authorList>
            <person name="Morais-Silva F.O."/>
            <person name="Rezende A.M."/>
            <person name="Pimentel C."/>
            <person name="Resende D.M."/>
            <person name="Santos C.I."/>
            <person name="Clemente C."/>
            <person name="de Oliveira L.M."/>
            <person name="da Silva S.M."/>
            <person name="Costa D.A."/>
            <person name="Varela-Raposo A."/>
            <person name="Horacio E.C.A."/>
            <person name="Matos M."/>
            <person name="Flores O."/>
            <person name="Ruiz J.C."/>
            <person name="Rodrigues-Pousada C."/>
        </authorList>
    </citation>
    <scope>NUCLEOTIDE SEQUENCE [LARGE SCALE GENOMIC DNA]</scope>
    <source>
        <strain evidence="3">ATCC 19364 / DSM 1382 / NCIMB 9332 / VKM B-1759</strain>
    </source>
</reference>
<accession>T2G850</accession>
<keyword evidence="1" id="KW-1133">Transmembrane helix</keyword>
<sequence length="67" mass="7163">MGINHIVRGIMIGGSLGVFASLLGMVDMGRGAAWGMLGGFFAGLTLARRAEKRAEKNRQSNRNKDAE</sequence>
<proteinExistence type="predicted"/>
<dbReference type="HOGENOM" id="CLU_205133_0_0_7"/>
<dbReference type="STRING" id="1121448.DGI_0402"/>
<feature type="transmembrane region" description="Helical" evidence="1">
    <location>
        <begin position="7"/>
        <end position="26"/>
    </location>
</feature>
<keyword evidence="3" id="KW-1185">Reference proteome</keyword>
<name>T2G850_MEGG1</name>
<evidence type="ECO:0000313" key="2">
    <source>
        <dbReference type="EMBL" id="AGW12321.1"/>
    </source>
</evidence>
<dbReference type="OrthoDB" id="5465258at2"/>
<gene>
    <name evidence="2" type="ORF">DGI_0402</name>
</gene>
<dbReference type="PATRIC" id="fig|1121448.10.peg.402"/>
<feature type="transmembrane region" description="Helical" evidence="1">
    <location>
        <begin position="32"/>
        <end position="50"/>
    </location>
</feature>
<dbReference type="AlphaFoldDB" id="T2G850"/>
<keyword evidence="1" id="KW-0472">Membrane</keyword>
<dbReference type="Proteomes" id="UP000016587">
    <property type="component" value="Chromosome"/>
</dbReference>
<dbReference type="KEGG" id="dgg:DGI_0402"/>
<reference evidence="2 3" key="1">
    <citation type="journal article" date="2013" name="J. Bacteriol.">
        <title>Roles of HynAB and Ech, the only two hydrogenases found in the model sulfate reducer Desulfovibrio gigas.</title>
        <authorList>
            <person name="Morais-Silva F.O."/>
            <person name="Santos C.I."/>
            <person name="Rodrigues R."/>
            <person name="Pereira I.A."/>
            <person name="Rodrigues-Pousada C."/>
        </authorList>
    </citation>
    <scope>NUCLEOTIDE SEQUENCE [LARGE SCALE GENOMIC DNA]</scope>
    <source>
        <strain evidence="3">ATCC 19364 / DSM 1382 / NCIMB 9332 / VKM B-1759</strain>
    </source>
</reference>